<evidence type="ECO:0000313" key="2">
    <source>
        <dbReference type="Proteomes" id="UP001151699"/>
    </source>
</evidence>
<dbReference type="Proteomes" id="UP001151699">
    <property type="component" value="Chromosome A"/>
</dbReference>
<dbReference type="EMBL" id="WJQU01000001">
    <property type="protein sequence ID" value="KAJ6646629.1"/>
    <property type="molecule type" value="Genomic_DNA"/>
</dbReference>
<dbReference type="AlphaFoldDB" id="A0A9Q0S658"/>
<sequence>MVERSQDERGRAEGCDIILLKEAGIRLQNEMATEDTACNTEKSEKGNFFSERVGFEKKVNMRISFKEVEYLVGRADVPGVDIKATRKTWLLDKELKMTCTWNDKALQFIFT</sequence>
<evidence type="ECO:0000313" key="1">
    <source>
        <dbReference type="EMBL" id="KAJ6646629.1"/>
    </source>
</evidence>
<organism evidence="1 2">
    <name type="scientific">Pseudolycoriella hygida</name>
    <dbReference type="NCBI Taxonomy" id="35572"/>
    <lineage>
        <taxon>Eukaryota</taxon>
        <taxon>Metazoa</taxon>
        <taxon>Ecdysozoa</taxon>
        <taxon>Arthropoda</taxon>
        <taxon>Hexapoda</taxon>
        <taxon>Insecta</taxon>
        <taxon>Pterygota</taxon>
        <taxon>Neoptera</taxon>
        <taxon>Endopterygota</taxon>
        <taxon>Diptera</taxon>
        <taxon>Nematocera</taxon>
        <taxon>Sciaroidea</taxon>
        <taxon>Sciaridae</taxon>
        <taxon>Pseudolycoriella</taxon>
    </lineage>
</organism>
<keyword evidence="2" id="KW-1185">Reference proteome</keyword>
<name>A0A9Q0S658_9DIPT</name>
<comment type="caution">
    <text evidence="1">The sequence shown here is derived from an EMBL/GenBank/DDBJ whole genome shotgun (WGS) entry which is preliminary data.</text>
</comment>
<proteinExistence type="predicted"/>
<accession>A0A9Q0S658</accession>
<gene>
    <name evidence="1" type="ORF">Bhyg_01842</name>
</gene>
<protein>
    <submittedName>
        <fullName evidence="1">Uncharacterized protein</fullName>
    </submittedName>
</protein>
<reference evidence="1" key="1">
    <citation type="submission" date="2022-07" db="EMBL/GenBank/DDBJ databases">
        <authorList>
            <person name="Trinca V."/>
            <person name="Uliana J.V.C."/>
            <person name="Torres T.T."/>
            <person name="Ward R.J."/>
            <person name="Monesi N."/>
        </authorList>
    </citation>
    <scope>NUCLEOTIDE SEQUENCE</scope>
    <source>
        <strain evidence="1">HSMRA1968</strain>
        <tissue evidence="1">Whole embryos</tissue>
    </source>
</reference>